<dbReference type="GO" id="GO:0046933">
    <property type="term" value="F:proton-transporting ATP synthase activity, rotational mechanism"/>
    <property type="evidence" value="ECO:0007669"/>
    <property type="project" value="UniProtKB-UniRule"/>
</dbReference>
<evidence type="ECO:0000256" key="5">
    <source>
        <dbReference type="ARBA" id="ARBA00022448"/>
    </source>
</evidence>
<keyword evidence="5 12" id="KW-0813">Transport</keyword>
<comment type="similarity">
    <text evidence="3 12 13">Belongs to the ATPase epsilon chain family.</text>
</comment>
<evidence type="ECO:0000256" key="11">
    <source>
        <dbReference type="ARBA" id="ARBA00031795"/>
    </source>
</evidence>
<evidence type="ECO:0000256" key="3">
    <source>
        <dbReference type="ARBA" id="ARBA00005712"/>
    </source>
</evidence>
<reference evidence="17 19" key="2">
    <citation type="submission" date="2019-07" db="EMBL/GenBank/DDBJ databases">
        <title>Genome assembly of a nasal isolate of Dolosigranulum pigrum from a chronic sinusitis patient.</title>
        <authorList>
            <person name="Baig S."/>
            <person name="Overballe-Petersen S."/>
            <person name="Kaspar U."/>
            <person name="Rendboe A."/>
            <person name="de Man T."/>
            <person name="Liu C."/>
            <person name="Price L.B."/>
            <person name="Stegger M."/>
            <person name="Becker K."/>
            <person name="Skytt Andersen P."/>
        </authorList>
    </citation>
    <scope>NUCLEOTIDE SEQUENCE [LARGE SCALE GENOMIC DNA]</scope>
    <source>
        <strain evidence="17 19">83VPs-KB5</strain>
    </source>
</reference>
<sequence>MEPVKQPKTSSDEKYIHVNITSPEGDIYAHRSYGCRVHTIDGWLTILPDHLPIVTVLDIGAVIVTRLNDDQPDYIAINGGALTFQNNTLDIAATYAIRARNIDEAHVKLMKNQAEADMQEALSKDKRSAYRRAQVRLNRAINQINVSAHRKHKR</sequence>
<evidence type="ECO:0000256" key="4">
    <source>
        <dbReference type="ARBA" id="ARBA00014480"/>
    </source>
</evidence>
<dbReference type="HAMAP" id="MF_00530">
    <property type="entry name" value="ATP_synth_epsil_bac"/>
    <property type="match status" value="1"/>
</dbReference>
<accession>A0A1S8KQ59</accession>
<comment type="subcellular location">
    <subcellularLocation>
        <location evidence="12">Cell membrane</location>
        <topology evidence="12">Peripheral membrane protein</topology>
    </subcellularLocation>
    <subcellularLocation>
        <location evidence="2">Endomembrane system</location>
        <topology evidence="2">Peripheral membrane protein</topology>
    </subcellularLocation>
</comment>
<dbReference type="CDD" id="cd12152">
    <property type="entry name" value="F1-ATPase_delta"/>
    <property type="match status" value="1"/>
</dbReference>
<feature type="domain" description="ATP synthase F1 complex delta/epsilon subunit N-terminal" evidence="15">
    <location>
        <begin position="16"/>
        <end position="94"/>
    </location>
</feature>
<proteinExistence type="inferred from homology"/>
<dbReference type="NCBIfam" id="TIGR01216">
    <property type="entry name" value="ATP_synt_epsi"/>
    <property type="match status" value="1"/>
</dbReference>
<dbReference type="EMBL" id="MUYF01000003">
    <property type="protein sequence ID" value="OOL81868.1"/>
    <property type="molecule type" value="Genomic_DNA"/>
</dbReference>
<keyword evidence="9 12" id="KW-0066">ATP synthesis</keyword>
<keyword evidence="8 12" id="KW-0139">CF(1)</keyword>
<evidence type="ECO:0000313" key="19">
    <source>
        <dbReference type="Proteomes" id="UP000315953"/>
    </source>
</evidence>
<reference evidence="16 18" key="1">
    <citation type="submission" date="2017-01" db="EMBL/GenBank/DDBJ databases">
        <title>Complete Genome Sequence of Dolosigranulum pigrum isolated from a Patient with interstitial lung disease.</title>
        <authorList>
            <person name="Mukhopadhyay R."/>
            <person name="Joaquin J."/>
            <person name="Hogue R."/>
            <person name="Fitzgerald S."/>
            <person name="Jospin G."/>
            <person name="Eisen J.A."/>
            <person name="Chaturvedi V."/>
        </authorList>
    </citation>
    <scope>NUCLEOTIDE SEQUENCE [LARGE SCALE GENOMIC DNA]</scope>
    <source>
        <strain evidence="16 18">15S00348</strain>
    </source>
</reference>
<dbReference type="PANTHER" id="PTHR13822:SF10">
    <property type="entry name" value="ATP SYNTHASE EPSILON CHAIN, CHLOROPLASTIC"/>
    <property type="match status" value="1"/>
</dbReference>
<dbReference type="AlphaFoldDB" id="A0A1S8KQ59"/>
<dbReference type="Gene3D" id="2.60.15.10">
    <property type="entry name" value="F0F1 ATP synthase delta/epsilon subunit, N-terminal"/>
    <property type="match status" value="1"/>
</dbReference>
<dbReference type="GO" id="GO:0005524">
    <property type="term" value="F:ATP binding"/>
    <property type="evidence" value="ECO:0007669"/>
    <property type="project" value="UniProtKB-UniRule"/>
</dbReference>
<feature type="domain" description="ATP synthase epsilon subunit C-terminal" evidence="14">
    <location>
        <begin position="101"/>
        <end position="147"/>
    </location>
</feature>
<evidence type="ECO:0000256" key="2">
    <source>
        <dbReference type="ARBA" id="ARBA00004184"/>
    </source>
</evidence>
<dbReference type="GO" id="GO:0012505">
    <property type="term" value="C:endomembrane system"/>
    <property type="evidence" value="ECO:0007669"/>
    <property type="project" value="UniProtKB-SubCell"/>
</dbReference>
<name>A0A1S8KQ59_9LACT</name>
<dbReference type="KEGG" id="dpm:FNV33_01670"/>
<evidence type="ECO:0000256" key="6">
    <source>
        <dbReference type="ARBA" id="ARBA00023065"/>
    </source>
</evidence>
<keyword evidence="7 12" id="KW-0472">Membrane</keyword>
<dbReference type="InterPro" id="IPR036771">
    <property type="entry name" value="ATPsynth_dsu/esu_N"/>
</dbReference>
<evidence type="ECO:0000256" key="8">
    <source>
        <dbReference type="ARBA" id="ARBA00023196"/>
    </source>
</evidence>
<dbReference type="Pfam" id="PF02823">
    <property type="entry name" value="ATP-synt_DE_N"/>
    <property type="match status" value="1"/>
</dbReference>
<dbReference type="OrthoDB" id="9804110at2"/>
<dbReference type="PANTHER" id="PTHR13822">
    <property type="entry name" value="ATP SYNTHASE DELTA/EPSILON CHAIN"/>
    <property type="match status" value="1"/>
</dbReference>
<dbReference type="Pfam" id="PF00401">
    <property type="entry name" value="ATP-synt_DE"/>
    <property type="match status" value="1"/>
</dbReference>
<dbReference type="GeneID" id="42693707"/>
<evidence type="ECO:0000256" key="12">
    <source>
        <dbReference type="HAMAP-Rule" id="MF_00530"/>
    </source>
</evidence>
<evidence type="ECO:0000313" key="17">
    <source>
        <dbReference type="EMBL" id="QDO90823.1"/>
    </source>
</evidence>
<evidence type="ECO:0000256" key="9">
    <source>
        <dbReference type="ARBA" id="ARBA00023310"/>
    </source>
</evidence>
<evidence type="ECO:0000259" key="14">
    <source>
        <dbReference type="Pfam" id="PF00401"/>
    </source>
</evidence>
<dbReference type="InterPro" id="IPR001469">
    <property type="entry name" value="ATP_synth_F1_dsu/esu"/>
</dbReference>
<evidence type="ECO:0000259" key="15">
    <source>
        <dbReference type="Pfam" id="PF02823"/>
    </source>
</evidence>
<dbReference type="RefSeq" id="WP_004634844.1">
    <property type="nucleotide sequence ID" value="NZ_CALFGV010000020.1"/>
</dbReference>
<dbReference type="EMBL" id="CP041626">
    <property type="protein sequence ID" value="QDO90823.1"/>
    <property type="molecule type" value="Genomic_DNA"/>
</dbReference>
<comment type="function">
    <text evidence="1 12">Produces ATP from ADP in the presence of a proton gradient across the membrane.</text>
</comment>
<evidence type="ECO:0000256" key="13">
    <source>
        <dbReference type="RuleBase" id="RU003656"/>
    </source>
</evidence>
<gene>
    <name evidence="12 17" type="primary">atpC</name>
    <name evidence="16" type="ORF">BWX42_09295</name>
    <name evidence="17" type="ORF">FNV33_01670</name>
</gene>
<organism evidence="16 18">
    <name type="scientific">Dolosigranulum pigrum</name>
    <dbReference type="NCBI Taxonomy" id="29394"/>
    <lineage>
        <taxon>Bacteria</taxon>
        <taxon>Bacillati</taxon>
        <taxon>Bacillota</taxon>
        <taxon>Bacilli</taxon>
        <taxon>Lactobacillales</taxon>
        <taxon>Carnobacteriaceae</taxon>
        <taxon>Dolosigranulum</taxon>
    </lineage>
</organism>
<keyword evidence="6 12" id="KW-0406">Ion transport</keyword>
<keyword evidence="12" id="KW-1003">Cell membrane</keyword>
<dbReference type="InterPro" id="IPR020547">
    <property type="entry name" value="ATP_synth_F1_esu_C"/>
</dbReference>
<dbReference type="Proteomes" id="UP000190409">
    <property type="component" value="Unassembled WGS sequence"/>
</dbReference>
<evidence type="ECO:0000256" key="7">
    <source>
        <dbReference type="ARBA" id="ARBA00023136"/>
    </source>
</evidence>
<dbReference type="GO" id="GO:0045259">
    <property type="term" value="C:proton-transporting ATP synthase complex"/>
    <property type="evidence" value="ECO:0007669"/>
    <property type="project" value="UniProtKB-KW"/>
</dbReference>
<dbReference type="InterPro" id="IPR020546">
    <property type="entry name" value="ATP_synth_F1_dsu/esu_N"/>
</dbReference>
<dbReference type="SUPFAM" id="SSF51344">
    <property type="entry name" value="Epsilon subunit of F1F0-ATP synthase N-terminal domain"/>
    <property type="match status" value="1"/>
</dbReference>
<evidence type="ECO:0000313" key="18">
    <source>
        <dbReference type="Proteomes" id="UP000190409"/>
    </source>
</evidence>
<evidence type="ECO:0000256" key="10">
    <source>
        <dbReference type="ARBA" id="ARBA00030215"/>
    </source>
</evidence>
<dbReference type="GO" id="GO:0005886">
    <property type="term" value="C:plasma membrane"/>
    <property type="evidence" value="ECO:0007669"/>
    <property type="project" value="UniProtKB-SubCell"/>
</dbReference>
<dbReference type="Proteomes" id="UP000315953">
    <property type="component" value="Chromosome"/>
</dbReference>
<keyword evidence="12" id="KW-0375">Hydrogen ion transport</keyword>
<evidence type="ECO:0000256" key="1">
    <source>
        <dbReference type="ARBA" id="ARBA00003543"/>
    </source>
</evidence>
<evidence type="ECO:0000313" key="16">
    <source>
        <dbReference type="EMBL" id="OOL81868.1"/>
    </source>
</evidence>
<protein>
    <recommendedName>
        <fullName evidence="4 12">ATP synthase epsilon chain</fullName>
    </recommendedName>
    <alternativeName>
        <fullName evidence="11 12">ATP synthase F1 sector epsilon subunit</fullName>
    </alternativeName>
    <alternativeName>
        <fullName evidence="10 12">F-ATPase epsilon subunit</fullName>
    </alternativeName>
</protein>
<comment type="subunit">
    <text evidence="12 13">F-type ATPases have 2 components, CF(1) - the catalytic core - and CF(0) - the membrane proton channel. CF(1) has five subunits: alpha(3), beta(3), gamma(1), delta(1), epsilon(1). CF(0) has three main subunits: a, b and c.</text>
</comment>